<evidence type="ECO:0000313" key="1">
    <source>
        <dbReference type="EMBL" id="RCS22116.1"/>
    </source>
</evidence>
<dbReference type="Proteomes" id="UP000253420">
    <property type="component" value="Unassembled WGS sequence"/>
</dbReference>
<dbReference type="EMBL" id="QOZG01000009">
    <property type="protein sequence ID" value="RCS22116.1"/>
    <property type="molecule type" value="Genomic_DNA"/>
</dbReference>
<name>A0A368JY94_9HYPH</name>
<reference evidence="1 2" key="1">
    <citation type="submission" date="2018-07" db="EMBL/GenBank/DDBJ databases">
        <title>The draft genome of Phyllobacterium salinisoli.</title>
        <authorList>
            <person name="Liu L."/>
            <person name="Li L."/>
            <person name="Zhang X."/>
            <person name="Liang L."/>
        </authorList>
    </citation>
    <scope>NUCLEOTIDE SEQUENCE [LARGE SCALE GENOMIC DNA]</scope>
    <source>
        <strain evidence="1 2">LLAN61</strain>
    </source>
</reference>
<gene>
    <name evidence="1" type="ORF">DUT91_19120</name>
</gene>
<proteinExistence type="predicted"/>
<accession>A0A368JY94</accession>
<organism evidence="1 2">
    <name type="scientific">Phyllobacterium salinisoli</name>
    <dbReference type="NCBI Taxonomy" id="1899321"/>
    <lineage>
        <taxon>Bacteria</taxon>
        <taxon>Pseudomonadati</taxon>
        <taxon>Pseudomonadota</taxon>
        <taxon>Alphaproteobacteria</taxon>
        <taxon>Hyphomicrobiales</taxon>
        <taxon>Phyllobacteriaceae</taxon>
        <taxon>Phyllobacterium</taxon>
    </lineage>
</organism>
<dbReference type="AlphaFoldDB" id="A0A368JY94"/>
<keyword evidence="2" id="KW-1185">Reference proteome</keyword>
<comment type="caution">
    <text evidence="1">The sequence shown here is derived from an EMBL/GenBank/DDBJ whole genome shotgun (WGS) entry which is preliminary data.</text>
</comment>
<sequence>MTLIQDVLQKLSVRINVGSYVRIIARQHAATPLGMGHGKPSTCDIAFTTGVALKTLDDLVRAAHLGRLLGAPG</sequence>
<protein>
    <submittedName>
        <fullName evidence="1">Uncharacterized protein</fullName>
    </submittedName>
</protein>
<dbReference type="OrthoDB" id="425502at2"/>
<dbReference type="RefSeq" id="WP_114442111.1">
    <property type="nucleotide sequence ID" value="NZ_QOZG01000009.1"/>
</dbReference>
<evidence type="ECO:0000313" key="2">
    <source>
        <dbReference type="Proteomes" id="UP000253420"/>
    </source>
</evidence>